<dbReference type="GeneID" id="54629549"/>
<dbReference type="VEuPathDB" id="FungiDB:SPAR_D03020"/>
<evidence type="ECO:0000256" key="1">
    <source>
        <dbReference type="SAM" id="MobiDB-lite"/>
    </source>
</evidence>
<proteinExistence type="predicted"/>
<reference evidence="2" key="4">
    <citation type="submission" date="2025-08" db="UniProtKB">
        <authorList>
            <consortium name="RefSeq"/>
        </authorList>
    </citation>
    <scope>IDENTIFICATION</scope>
    <source>
        <strain evidence="2">CBS432</strain>
    </source>
</reference>
<reference evidence="2" key="1">
    <citation type="journal article" date="2017" name="Nat. Genet.">
        <title>Contrasting evolutionary genome dynamics between domesticated and wild yeasts.</title>
        <authorList>
            <person name="Yue J.X."/>
            <person name="Li J."/>
            <person name="Aigrain L."/>
            <person name="Hallin J."/>
            <person name="Persson K."/>
            <person name="Oliver K."/>
            <person name="Bergstrom A."/>
            <person name="Coupland P."/>
            <person name="Warringer J."/>
            <person name="Lagomarsino M.C."/>
            <person name="Fischer G."/>
            <person name="Durbin R."/>
            <person name="Liti G."/>
        </authorList>
    </citation>
    <scope>NUCLEOTIDE SEQUENCE</scope>
    <source>
        <strain evidence="2">CBS432</strain>
    </source>
</reference>
<dbReference type="OrthoDB" id="5563016at2759"/>
<feature type="region of interest" description="Disordered" evidence="1">
    <location>
        <begin position="1"/>
        <end position="22"/>
    </location>
</feature>
<gene>
    <name evidence="2" type="primary">AFR1</name>
    <name evidence="2" type="ORF">SPAR_D03020</name>
</gene>
<dbReference type="KEGG" id="spao:SPAR_D03020"/>
<feature type="compositionally biased region" description="Polar residues" evidence="1">
    <location>
        <begin position="1"/>
        <end position="12"/>
    </location>
</feature>
<sequence length="620" mass="71228">MEGSYLSSQENQPIPDRLIPRSNSTSNLFALSSTFSKLNVRNDAEYSYLGPNKKRHIYNGETSRGSVAVDRNFPVRSSSMTAAQQRKRTALFTARERNSYHEGFNNDYNYANHYQNPRNTLAVYKELTPYQLQRSRMKTSFQFPNGEIYKPKPDGKCSHSLRKASLNPRNSFLFKFSEKKDSSSSKDSVNPYNAASILPTSHTDINDGLNSLELNTSVPSTIKGSLSSTSPISAVNTLRSLTESQTDDDDSYENKTVTISYCFQNMVNEDRGDHMEKLYPSTKEKIKSPTKSGLLDRRKKTILGTERNSCKKSPSRLKLGSVLKKFWYTSRNSNTRHSKNDMKRKKIPVDDIITHSDENFEIESDIELMDANLDGIEIDDDKTLMDTDSIFDDLLSKEDNKYDSRRKQLEIRQKLHETLPNDDGKTSCRDTEKDNIKDVLIDETIIEDFSKLGDYIIDTRNQPPPRSSKRPSLNDNESARHFYNISTDLRESLSNPISLPIHVGSDMVNRLRNDWEYIKFEDRRNSLSDSSFSNAGTASKPIKKDVRFAKEVYLASTWSSNAYERANPEFIMNRHKLLWMMKVHPSMNSAMEEVKLELNSYKKNEMVVHENSKCFTHYLI</sequence>
<name>A0A8B8UNH8_SACPA</name>
<protein>
    <submittedName>
        <fullName evidence="2">Afr1p</fullName>
    </submittedName>
</protein>
<dbReference type="RefSeq" id="XP_033765335.1">
    <property type="nucleotide sequence ID" value="XM_033909444.1"/>
</dbReference>
<organism evidence="2">
    <name type="scientific">Saccharomyces paradoxus</name>
    <name type="common">Yeast</name>
    <name type="synonym">Saccharomyces douglasii</name>
    <dbReference type="NCBI Taxonomy" id="27291"/>
    <lineage>
        <taxon>Eukaryota</taxon>
        <taxon>Fungi</taxon>
        <taxon>Dikarya</taxon>
        <taxon>Ascomycota</taxon>
        <taxon>Saccharomycotina</taxon>
        <taxon>Saccharomycetes</taxon>
        <taxon>Saccharomycetales</taxon>
        <taxon>Saccharomycetaceae</taxon>
        <taxon>Saccharomyces</taxon>
    </lineage>
</organism>
<feature type="region of interest" description="Disordered" evidence="1">
    <location>
        <begin position="458"/>
        <end position="477"/>
    </location>
</feature>
<feature type="compositionally biased region" description="Polar residues" evidence="1">
    <location>
        <begin position="190"/>
        <end position="201"/>
    </location>
</feature>
<reference evidence="2" key="3">
    <citation type="submission" date="2025-07" db="EMBL/GenBank/DDBJ databases">
        <authorList>
            <consortium name="NCBI Genome Project"/>
        </authorList>
    </citation>
    <scope>NUCLEOTIDE SEQUENCE</scope>
    <source>
        <strain evidence="2">CBS432</strain>
    </source>
</reference>
<accession>A0A8B8UNH8</accession>
<reference evidence="2" key="2">
    <citation type="submission" date="2020-01" db="EMBL/GenBank/DDBJ databases">
        <title>Population-level Yeast Reference Genomes.</title>
        <authorList>
            <person name="Yue J.-X."/>
        </authorList>
    </citation>
    <scope>NUCLEOTIDE SEQUENCE</scope>
    <source>
        <strain evidence="2">CBS432</strain>
    </source>
</reference>
<evidence type="ECO:0000313" key="2">
    <source>
        <dbReference type="RefSeq" id="XP_033765335.1"/>
    </source>
</evidence>
<dbReference type="AlphaFoldDB" id="A0A8B8UNH8"/>
<feature type="region of interest" description="Disordered" evidence="1">
    <location>
        <begin position="181"/>
        <end position="201"/>
    </location>
</feature>